<feature type="transmembrane region" description="Helical" evidence="12">
    <location>
        <begin position="101"/>
        <end position="123"/>
    </location>
</feature>
<evidence type="ECO:0000313" key="15">
    <source>
        <dbReference type="EMBL" id="KAJ6403282.1"/>
    </source>
</evidence>
<dbReference type="Gene3D" id="1.10.3080.10">
    <property type="entry name" value="Clc chloride channel"/>
    <property type="match status" value="2"/>
</dbReference>
<evidence type="ECO:0000256" key="1">
    <source>
        <dbReference type="ARBA" id="ARBA00004141"/>
    </source>
</evidence>
<keyword evidence="3 12" id="KW-0813">Transport</keyword>
<dbReference type="Proteomes" id="UP001162972">
    <property type="component" value="Chromosome 4"/>
</dbReference>
<dbReference type="AlphaFoldDB" id="A0AAD6JEU4"/>
<organism evidence="15 16">
    <name type="scientific">Salix udensis</name>
    <dbReference type="NCBI Taxonomy" id="889485"/>
    <lineage>
        <taxon>Eukaryota</taxon>
        <taxon>Viridiplantae</taxon>
        <taxon>Streptophyta</taxon>
        <taxon>Embryophyta</taxon>
        <taxon>Tracheophyta</taxon>
        <taxon>Spermatophyta</taxon>
        <taxon>Magnoliopsida</taxon>
        <taxon>eudicotyledons</taxon>
        <taxon>Gunneridae</taxon>
        <taxon>Pentapetalae</taxon>
        <taxon>rosids</taxon>
        <taxon>fabids</taxon>
        <taxon>Malpighiales</taxon>
        <taxon>Salicaceae</taxon>
        <taxon>Saliceae</taxon>
        <taxon>Salix</taxon>
    </lineage>
</organism>
<dbReference type="PANTHER" id="PTHR43427">
    <property type="entry name" value="CHLORIDE CHANNEL PROTEIN CLC-E"/>
    <property type="match status" value="1"/>
</dbReference>
<feature type="transmembrane region" description="Helical" evidence="12">
    <location>
        <begin position="373"/>
        <end position="396"/>
    </location>
</feature>
<dbReference type="CDD" id="cd00400">
    <property type="entry name" value="Voltage_gated_ClC"/>
    <property type="match status" value="1"/>
</dbReference>
<dbReference type="Pfam" id="PF00571">
    <property type="entry name" value="CBS"/>
    <property type="match status" value="1"/>
</dbReference>
<evidence type="ECO:0000256" key="11">
    <source>
        <dbReference type="PROSITE-ProRule" id="PRU00703"/>
    </source>
</evidence>
<evidence type="ECO:0000256" key="10">
    <source>
        <dbReference type="ARBA" id="ARBA00023303"/>
    </source>
</evidence>
<keyword evidence="8" id="KW-0869">Chloride channel</keyword>
<feature type="region of interest" description="Disordered" evidence="13">
    <location>
        <begin position="65"/>
        <end position="91"/>
    </location>
</feature>
<evidence type="ECO:0000256" key="9">
    <source>
        <dbReference type="ARBA" id="ARBA00023214"/>
    </source>
</evidence>
<evidence type="ECO:0000256" key="7">
    <source>
        <dbReference type="ARBA" id="ARBA00023136"/>
    </source>
</evidence>
<feature type="transmembrane region" description="Helical" evidence="12">
    <location>
        <begin position="229"/>
        <end position="253"/>
    </location>
</feature>
<feature type="transmembrane region" description="Helical" evidence="12">
    <location>
        <begin position="311"/>
        <end position="334"/>
    </location>
</feature>
<dbReference type="GO" id="GO:0034707">
    <property type="term" value="C:chloride channel complex"/>
    <property type="evidence" value="ECO:0007669"/>
    <property type="project" value="UniProtKB-KW"/>
</dbReference>
<dbReference type="GO" id="GO:0005254">
    <property type="term" value="F:chloride channel activity"/>
    <property type="evidence" value="ECO:0007669"/>
    <property type="project" value="UniProtKB-UniRule"/>
</dbReference>
<keyword evidence="11" id="KW-0129">CBS domain</keyword>
<dbReference type="GO" id="GO:0009535">
    <property type="term" value="C:chloroplast thylakoid membrane"/>
    <property type="evidence" value="ECO:0007669"/>
    <property type="project" value="TreeGrafter"/>
</dbReference>
<dbReference type="InterPro" id="IPR000644">
    <property type="entry name" value="CBS_dom"/>
</dbReference>
<evidence type="ECO:0000256" key="2">
    <source>
        <dbReference type="ARBA" id="ARBA00009476"/>
    </source>
</evidence>
<dbReference type="Gene3D" id="3.10.580.10">
    <property type="entry name" value="CBS-domain"/>
    <property type="match status" value="1"/>
</dbReference>
<dbReference type="InterPro" id="IPR014743">
    <property type="entry name" value="Cl-channel_core"/>
</dbReference>
<dbReference type="SMART" id="SM00116">
    <property type="entry name" value="CBS"/>
    <property type="match status" value="2"/>
</dbReference>
<evidence type="ECO:0000256" key="12">
    <source>
        <dbReference type="RuleBase" id="RU361221"/>
    </source>
</evidence>
<keyword evidence="16" id="KW-1185">Reference proteome</keyword>
<evidence type="ECO:0000313" key="16">
    <source>
        <dbReference type="Proteomes" id="UP001162972"/>
    </source>
</evidence>
<feature type="compositionally biased region" description="Basic and acidic residues" evidence="13">
    <location>
        <begin position="469"/>
        <end position="487"/>
    </location>
</feature>
<comment type="similarity">
    <text evidence="2 12">Belongs to the chloride channel (TC 2.A.49) family.</text>
</comment>
<dbReference type="PANTHER" id="PTHR43427:SF6">
    <property type="entry name" value="CHLORIDE CHANNEL PROTEIN CLC-E"/>
    <property type="match status" value="1"/>
</dbReference>
<dbReference type="PRINTS" id="PR00762">
    <property type="entry name" value="CLCHANNEL"/>
</dbReference>
<protein>
    <recommendedName>
        <fullName evidence="12">Chloride channel protein</fullName>
    </recommendedName>
</protein>
<name>A0AAD6JEU4_9ROSI</name>
<evidence type="ECO:0000256" key="3">
    <source>
        <dbReference type="ARBA" id="ARBA00022448"/>
    </source>
</evidence>
<dbReference type="InterPro" id="IPR050368">
    <property type="entry name" value="ClC-type_chloride_channel"/>
</dbReference>
<feature type="transmembrane region" description="Helical" evidence="12">
    <location>
        <begin position="416"/>
        <end position="440"/>
    </location>
</feature>
<dbReference type="InterPro" id="IPR046342">
    <property type="entry name" value="CBS_dom_sf"/>
</dbReference>
<proteinExistence type="inferred from homology"/>
<keyword evidence="7 12" id="KW-0472">Membrane</keyword>
<sequence>MGSALPLPPRLLISASISISLSRRNQLFSSSNYRYHHYKKIGIPTAVPAPLTPADRNYTSIANASVTASNEDEEEEENQKPELIRKINGGGGGGGDGNSGIIISSCLVGLLTGIAVVLFNNAVHEIRDFFWDGIPYRGASWLREEPLSSIWIRVVSVPACGGLIVGILNHLQTTIINSSSTTTACFTLGTGNSLGPEGPSVEIGASIARGIASLPVFNNHNSNQTKLSLLAAGSAAGLSSGFNAAVAGCFFAVESVLWPSPSDSTTSLTNTTSMVILSAVIASVVSEIGLGSEPAFKVPDYDFRSPSELPLYLLLGVLCGLVSLALSRCTSFMLSAVNHLHRTVGIPRAAFPALGVKIVATSLCRASGLVGGYYAPSLFIGAATGMAYGKFINIAVAQPNPTLQLSILEVASPQAYGLVGMAATLAGVCQVPLTAVLLLFELTQDYRIVLPLLGAVGLSSWVTSGQKRRKDDKGTTKLNEGNRRPTQEPEMSPSETNDSSYETEVFKNKVLVSEAMRTRYVTVLMSTLLTEAVSLMLAEKQSCAMVVDDNNILIGLLTLADIADFSKIMKAENRITKELLVSELCSLDGKGCQVPWIAKPSMDLLSVQIIMDSHGVNQVPVVSEHIEDHNRQPVGLLDRECISVTFRALATRESLR</sequence>
<accession>A0AAD6JEU4</accession>
<dbReference type="Pfam" id="PF00654">
    <property type="entry name" value="Voltage_CLC"/>
    <property type="match status" value="1"/>
</dbReference>
<dbReference type="SUPFAM" id="SSF54631">
    <property type="entry name" value="CBS-domain pair"/>
    <property type="match status" value="1"/>
</dbReference>
<dbReference type="CDD" id="cd04592">
    <property type="entry name" value="CBS_pair_voltage-gated_CLC_euk_bac"/>
    <property type="match status" value="1"/>
</dbReference>
<evidence type="ECO:0000256" key="4">
    <source>
        <dbReference type="ARBA" id="ARBA00022692"/>
    </source>
</evidence>
<comment type="subcellular location">
    <subcellularLocation>
        <location evidence="1 12">Membrane</location>
        <topology evidence="1 12">Multi-pass membrane protein</topology>
    </subcellularLocation>
</comment>
<comment type="caution">
    <text evidence="12">Lacks conserved residue(s) required for the propagation of feature annotation.</text>
</comment>
<feature type="domain" description="CBS" evidence="14">
    <location>
        <begin position="516"/>
        <end position="578"/>
    </location>
</feature>
<keyword evidence="5 12" id="KW-1133">Transmembrane helix</keyword>
<keyword evidence="9 12" id="KW-0868">Chloride</keyword>
<keyword evidence="10" id="KW-0407">Ion channel</keyword>
<dbReference type="InterPro" id="IPR001807">
    <property type="entry name" value="ClC"/>
</dbReference>
<evidence type="ECO:0000259" key="14">
    <source>
        <dbReference type="PROSITE" id="PS51371"/>
    </source>
</evidence>
<evidence type="ECO:0000256" key="6">
    <source>
        <dbReference type="ARBA" id="ARBA00023065"/>
    </source>
</evidence>
<keyword evidence="4 12" id="KW-0812">Transmembrane</keyword>
<dbReference type="EMBL" id="JAPFFJ010000018">
    <property type="protein sequence ID" value="KAJ6403282.1"/>
    <property type="molecule type" value="Genomic_DNA"/>
</dbReference>
<evidence type="ECO:0000256" key="5">
    <source>
        <dbReference type="ARBA" id="ARBA00022989"/>
    </source>
</evidence>
<feature type="region of interest" description="Disordered" evidence="13">
    <location>
        <begin position="467"/>
        <end position="501"/>
    </location>
</feature>
<evidence type="ECO:0000256" key="8">
    <source>
        <dbReference type="ARBA" id="ARBA00023173"/>
    </source>
</evidence>
<keyword evidence="6 12" id="KW-0406">Ion transport</keyword>
<gene>
    <name evidence="15" type="ORF">OIU84_015237</name>
</gene>
<dbReference type="FunFam" id="3.10.580.10:FF:000066">
    <property type="entry name" value="Chloride channel protein"/>
    <property type="match status" value="1"/>
</dbReference>
<dbReference type="SUPFAM" id="SSF81340">
    <property type="entry name" value="Clc chloride channel"/>
    <property type="match status" value="1"/>
</dbReference>
<reference evidence="15 16" key="1">
    <citation type="journal article" date="2023" name="Int. J. Mol. Sci.">
        <title>De Novo Assembly and Annotation of 11 Diverse Shrub Willow (Salix) Genomes Reveals Novel Gene Organization in Sex-Linked Regions.</title>
        <authorList>
            <person name="Hyden B."/>
            <person name="Feng K."/>
            <person name="Yates T.B."/>
            <person name="Jawdy S."/>
            <person name="Cereghino C."/>
            <person name="Smart L.B."/>
            <person name="Muchero W."/>
        </authorList>
    </citation>
    <scope>NUCLEOTIDE SEQUENCE [LARGE SCALE GENOMIC DNA]</scope>
    <source>
        <tissue evidence="15">Shoot tip</tissue>
    </source>
</reference>
<evidence type="ECO:0000256" key="13">
    <source>
        <dbReference type="SAM" id="MobiDB-lite"/>
    </source>
</evidence>
<comment type="caution">
    <text evidence="15">The sequence shown here is derived from an EMBL/GenBank/DDBJ whole genome shotgun (WGS) entry which is preliminary data.</text>
</comment>
<dbReference type="PROSITE" id="PS51371">
    <property type="entry name" value="CBS"/>
    <property type="match status" value="1"/>
</dbReference>